<sequence length="107" mass="11871">MSSSSYMADLIQLMDPPDPNTNYPTEADLTQGPLLLRERAWKHLLLGKKLVPKGEEVKPEMKDTHVSMSILPEKSRVVGVGLVELMDFDEESLLCANDEADVVVSTD</sequence>
<keyword evidence="3" id="KW-1185">Reference proteome</keyword>
<dbReference type="OrthoDB" id="10013825at2759"/>
<name>A0A0F4YMI0_RASE3</name>
<evidence type="ECO:0000313" key="2">
    <source>
        <dbReference type="EMBL" id="KKA18828.1"/>
    </source>
</evidence>
<evidence type="ECO:0000256" key="1">
    <source>
        <dbReference type="SAM" id="MobiDB-lite"/>
    </source>
</evidence>
<feature type="region of interest" description="Disordered" evidence="1">
    <location>
        <begin position="1"/>
        <end position="28"/>
    </location>
</feature>
<dbReference type="AlphaFoldDB" id="A0A0F4YMI0"/>
<reference evidence="2 3" key="1">
    <citation type="submission" date="2015-04" db="EMBL/GenBank/DDBJ databases">
        <authorList>
            <person name="Heijne W.H."/>
            <person name="Fedorova N.D."/>
            <person name="Nierman W.C."/>
            <person name="Vollebregt A.W."/>
            <person name="Zhao Z."/>
            <person name="Wu L."/>
            <person name="Kumar M."/>
            <person name="Stam H."/>
            <person name="van den Berg M.A."/>
            <person name="Pel H.J."/>
        </authorList>
    </citation>
    <scope>NUCLEOTIDE SEQUENCE [LARGE SCALE GENOMIC DNA]</scope>
    <source>
        <strain evidence="2 3">CBS 393.64</strain>
    </source>
</reference>
<protein>
    <submittedName>
        <fullName evidence="2">Uncharacterized protein</fullName>
    </submittedName>
</protein>
<dbReference type="GeneID" id="25319496"/>
<comment type="caution">
    <text evidence="2">The sequence shown here is derived from an EMBL/GenBank/DDBJ whole genome shotgun (WGS) entry which is preliminary data.</text>
</comment>
<accession>A0A0F4YMI0</accession>
<evidence type="ECO:0000313" key="3">
    <source>
        <dbReference type="Proteomes" id="UP000053958"/>
    </source>
</evidence>
<organism evidence="2 3">
    <name type="scientific">Rasamsonia emersonii (strain ATCC 16479 / CBS 393.64 / IMI 116815)</name>
    <dbReference type="NCBI Taxonomy" id="1408163"/>
    <lineage>
        <taxon>Eukaryota</taxon>
        <taxon>Fungi</taxon>
        <taxon>Dikarya</taxon>
        <taxon>Ascomycota</taxon>
        <taxon>Pezizomycotina</taxon>
        <taxon>Eurotiomycetes</taxon>
        <taxon>Eurotiomycetidae</taxon>
        <taxon>Eurotiales</taxon>
        <taxon>Trichocomaceae</taxon>
        <taxon>Rasamsonia</taxon>
    </lineage>
</organism>
<proteinExistence type="predicted"/>
<dbReference type="EMBL" id="LASV01000415">
    <property type="protein sequence ID" value="KKA18828.1"/>
    <property type="molecule type" value="Genomic_DNA"/>
</dbReference>
<gene>
    <name evidence="2" type="ORF">T310_7220</name>
</gene>
<dbReference type="RefSeq" id="XP_013325440.1">
    <property type="nucleotide sequence ID" value="XM_013469986.1"/>
</dbReference>
<dbReference type="Proteomes" id="UP000053958">
    <property type="component" value="Unassembled WGS sequence"/>
</dbReference>